<feature type="transmembrane region" description="Helical" evidence="1">
    <location>
        <begin position="32"/>
        <end position="49"/>
    </location>
</feature>
<evidence type="ECO:0000313" key="2">
    <source>
        <dbReference type="EMBL" id="OUL59196.1"/>
    </source>
</evidence>
<sequence>MSFNFSFVLDKAYFTECFEQSEMINLAPKRKLIFASLMFVTGFILHTFIESSKFPAYLLMGIGVLELIAYYYRKPWWVTRQMWSRSANVTVTLIIDEEKIATQSIHHQLSVKWADLIDLIDTPLGLIIVTRKQGRHYLSKKYLNEDSILFIRSAMKS</sequence>
<dbReference type="Proteomes" id="UP000194841">
    <property type="component" value="Unassembled WGS sequence"/>
</dbReference>
<feature type="transmembrane region" description="Helical" evidence="1">
    <location>
        <begin position="55"/>
        <end position="72"/>
    </location>
</feature>
<name>A0A244CUT0_PSEDV</name>
<evidence type="ECO:0000313" key="3">
    <source>
        <dbReference type="Proteomes" id="UP000194841"/>
    </source>
</evidence>
<dbReference type="AlphaFoldDB" id="A0A244CUT0"/>
<keyword evidence="1" id="KW-0812">Transmembrane</keyword>
<organism evidence="2 3">
    <name type="scientific">Pseudoalteromonas ulvae</name>
    <dbReference type="NCBI Taxonomy" id="107327"/>
    <lineage>
        <taxon>Bacteria</taxon>
        <taxon>Pseudomonadati</taxon>
        <taxon>Pseudomonadota</taxon>
        <taxon>Gammaproteobacteria</taxon>
        <taxon>Alteromonadales</taxon>
        <taxon>Pseudoalteromonadaceae</taxon>
        <taxon>Pseudoalteromonas</taxon>
    </lineage>
</organism>
<dbReference type="OrthoDB" id="6118195at2"/>
<evidence type="ECO:0000256" key="1">
    <source>
        <dbReference type="SAM" id="Phobius"/>
    </source>
</evidence>
<keyword evidence="1" id="KW-1133">Transmembrane helix</keyword>
<proteinExistence type="predicted"/>
<protein>
    <recommendedName>
        <fullName evidence="4">YcxB-like protein domain-containing protein</fullName>
    </recommendedName>
</protein>
<reference evidence="2 3" key="1">
    <citation type="submission" date="2017-02" db="EMBL/GenBank/DDBJ databases">
        <title>Pseudoalteromonas ulvae TC14 Genome.</title>
        <authorList>
            <person name="Molmeret M."/>
        </authorList>
    </citation>
    <scope>NUCLEOTIDE SEQUENCE [LARGE SCALE GENOMIC DNA]</scope>
    <source>
        <strain evidence="2">TC14</strain>
    </source>
</reference>
<accession>A0A244CUT0</accession>
<dbReference type="EMBL" id="MWPV01000001">
    <property type="protein sequence ID" value="OUL59196.1"/>
    <property type="molecule type" value="Genomic_DNA"/>
</dbReference>
<dbReference type="RefSeq" id="WP_086742589.1">
    <property type="nucleotide sequence ID" value="NZ_MWPV01000001.1"/>
</dbReference>
<evidence type="ECO:0008006" key="4">
    <source>
        <dbReference type="Google" id="ProtNLM"/>
    </source>
</evidence>
<keyword evidence="3" id="KW-1185">Reference proteome</keyword>
<gene>
    <name evidence="2" type="ORF">B1199_02670</name>
</gene>
<comment type="caution">
    <text evidence="2">The sequence shown here is derived from an EMBL/GenBank/DDBJ whole genome shotgun (WGS) entry which is preliminary data.</text>
</comment>
<keyword evidence="1" id="KW-0472">Membrane</keyword>